<feature type="domain" description="HipA-like C-terminal" evidence="4">
    <location>
        <begin position="200"/>
        <end position="433"/>
    </location>
</feature>
<dbReference type="Proteomes" id="UP000317663">
    <property type="component" value="Unassembled WGS sequence"/>
</dbReference>
<evidence type="ECO:0000256" key="3">
    <source>
        <dbReference type="ARBA" id="ARBA00022777"/>
    </source>
</evidence>
<evidence type="ECO:0000256" key="1">
    <source>
        <dbReference type="ARBA" id="ARBA00010164"/>
    </source>
</evidence>
<reference evidence="5 6" key="1">
    <citation type="journal article" date="2019" name="Environ. Microbiol.">
        <title>Species interactions and distinct microbial communities in high Arctic permafrost affected cryosols are associated with the CH4 and CO2 gas fluxes.</title>
        <authorList>
            <person name="Altshuler I."/>
            <person name="Hamel J."/>
            <person name="Turney S."/>
            <person name="Magnuson E."/>
            <person name="Levesque R."/>
            <person name="Greer C."/>
            <person name="Whyte L.G."/>
        </authorList>
    </citation>
    <scope>NUCLEOTIDE SEQUENCE [LARGE SCALE GENOMIC DNA]</scope>
    <source>
        <strain evidence="5 6">E4</strain>
    </source>
</reference>
<dbReference type="GO" id="GO:0005829">
    <property type="term" value="C:cytosol"/>
    <property type="evidence" value="ECO:0007669"/>
    <property type="project" value="TreeGrafter"/>
</dbReference>
<name>A0A502GKG0_9GAMM</name>
<protein>
    <submittedName>
        <fullName evidence="5">Type II toxin-antitoxin system HipA family toxinoxin YjjJ</fullName>
    </submittedName>
</protein>
<organism evidence="5 6">
    <name type="scientific">Ewingella americana</name>
    <dbReference type="NCBI Taxonomy" id="41202"/>
    <lineage>
        <taxon>Bacteria</taxon>
        <taxon>Pseudomonadati</taxon>
        <taxon>Pseudomonadota</taxon>
        <taxon>Gammaproteobacteria</taxon>
        <taxon>Enterobacterales</taxon>
        <taxon>Yersiniaceae</taxon>
        <taxon>Ewingella</taxon>
    </lineage>
</organism>
<dbReference type="EMBL" id="RCZD01000005">
    <property type="protein sequence ID" value="TPG62012.1"/>
    <property type="molecule type" value="Genomic_DNA"/>
</dbReference>
<dbReference type="Pfam" id="PF07804">
    <property type="entry name" value="HipA_C"/>
    <property type="match status" value="1"/>
</dbReference>
<dbReference type="RefSeq" id="WP_140472622.1">
    <property type="nucleotide sequence ID" value="NZ_RCZD01000005.1"/>
</dbReference>
<keyword evidence="6" id="KW-1185">Reference proteome</keyword>
<dbReference type="AlphaFoldDB" id="A0A502GKG0"/>
<sequence length="444" mass="48600">MTDVTDILRQGHASGAELAITLMISQPTLSRRMAETPGLLKMGKGRATRYALLRPVASHSGFALYRIDPQGNAAREGTLYPVWPGESCVVESSDGQWSLFDGIPWYLSDMRPQGFLGRLRGRDVSVALGLPADIRDWTETHTLIALSQTGDETVGNAVLGEVSYQRWFTKPALQPVAWADKLTVYQHFAERSLEGEQIGSSAGGEQPKFSIYVEHQERAPSHVLVKFSATQSNENSRRWADLLRAEAHALNVLNAQGVDAACATIIAHGDEGLFLQVERFDRVGIWGRRGVVSLEAVAAEFTGAASTWQQAAKNLFAGRLITLATLERIGELYAFGKLIANSDMHQGNLSFIDPSVDPRKTPLQLSPVYDMLPMAFAPGSSGNMRRTPAPLSLDTDISKAQWQKAQGWAVLFWQNVASDDAVRRLASQMLAQVEGLTADIQRLA</sequence>
<dbReference type="OrthoDB" id="8555656at2"/>
<keyword evidence="3" id="KW-0418">Kinase</keyword>
<comment type="caution">
    <text evidence="5">The sequence shown here is derived from an EMBL/GenBank/DDBJ whole genome shotgun (WGS) entry which is preliminary data.</text>
</comment>
<evidence type="ECO:0000313" key="5">
    <source>
        <dbReference type="EMBL" id="TPG62012.1"/>
    </source>
</evidence>
<evidence type="ECO:0000259" key="4">
    <source>
        <dbReference type="Pfam" id="PF07804"/>
    </source>
</evidence>
<dbReference type="InterPro" id="IPR052028">
    <property type="entry name" value="HipA_Ser/Thr_kinase"/>
</dbReference>
<keyword evidence="2" id="KW-0808">Transferase</keyword>
<dbReference type="NCBIfam" id="NF007297">
    <property type="entry name" value="PRK09775.1"/>
    <property type="match status" value="1"/>
</dbReference>
<proteinExistence type="inferred from homology"/>
<accession>A0A502GKG0</accession>
<dbReference type="GO" id="GO:0004674">
    <property type="term" value="F:protein serine/threonine kinase activity"/>
    <property type="evidence" value="ECO:0007669"/>
    <property type="project" value="TreeGrafter"/>
</dbReference>
<dbReference type="InterPro" id="IPR012893">
    <property type="entry name" value="HipA-like_C"/>
</dbReference>
<gene>
    <name evidence="5" type="primary">yjjJ</name>
    <name evidence="5" type="ORF">EAH77_11250</name>
</gene>
<evidence type="ECO:0000313" key="6">
    <source>
        <dbReference type="Proteomes" id="UP000317663"/>
    </source>
</evidence>
<dbReference type="PANTHER" id="PTHR37419">
    <property type="entry name" value="SERINE/THREONINE-PROTEIN KINASE TOXIN HIPA"/>
    <property type="match status" value="1"/>
</dbReference>
<evidence type="ECO:0000256" key="2">
    <source>
        <dbReference type="ARBA" id="ARBA00022679"/>
    </source>
</evidence>
<dbReference type="PANTHER" id="PTHR37419:SF8">
    <property type="entry name" value="TOXIN YJJJ"/>
    <property type="match status" value="1"/>
</dbReference>
<comment type="similarity">
    <text evidence="1">Belongs to the HipA Ser/Thr kinase family.</text>
</comment>